<organism evidence="1 2">
    <name type="scientific">Candidatus Glassbacteria bacterium GWA2_58_10</name>
    <dbReference type="NCBI Taxonomy" id="1817865"/>
    <lineage>
        <taxon>Bacteria</taxon>
        <taxon>Candidatus Glassiibacteriota</taxon>
    </lineage>
</organism>
<evidence type="ECO:0000313" key="1">
    <source>
        <dbReference type="EMBL" id="OGF98617.1"/>
    </source>
</evidence>
<reference evidence="1 2" key="1">
    <citation type="journal article" date="2016" name="Nat. Commun.">
        <title>Thousands of microbial genomes shed light on interconnected biogeochemical processes in an aquifer system.</title>
        <authorList>
            <person name="Anantharaman K."/>
            <person name="Brown C.T."/>
            <person name="Hug L.A."/>
            <person name="Sharon I."/>
            <person name="Castelle C.J."/>
            <person name="Probst A.J."/>
            <person name="Thomas B.C."/>
            <person name="Singh A."/>
            <person name="Wilkins M.J."/>
            <person name="Karaoz U."/>
            <person name="Brodie E.L."/>
            <person name="Williams K.H."/>
            <person name="Hubbard S.S."/>
            <person name="Banfield J.F."/>
        </authorList>
    </citation>
    <scope>NUCLEOTIDE SEQUENCE [LARGE SCALE GENOMIC DNA]</scope>
</reference>
<proteinExistence type="predicted"/>
<sequence>MDRKDSQPEKDAPRGPKPFIGIQWECCKVYSHIYLNQKNTAYVGWCPRCGKRAQINLSPTGSKSRFFNVS</sequence>
<comment type="caution">
    <text evidence="1">The sequence shown here is derived from an EMBL/GenBank/DDBJ whole genome shotgun (WGS) entry which is preliminary data.</text>
</comment>
<accession>A0A1F5YEJ7</accession>
<protein>
    <submittedName>
        <fullName evidence="1">Uncharacterized protein</fullName>
    </submittedName>
</protein>
<name>A0A1F5YEJ7_9BACT</name>
<evidence type="ECO:0000313" key="2">
    <source>
        <dbReference type="Proteomes" id="UP000176992"/>
    </source>
</evidence>
<dbReference type="Proteomes" id="UP000176992">
    <property type="component" value="Unassembled WGS sequence"/>
</dbReference>
<gene>
    <name evidence="1" type="ORF">A2Z86_01120</name>
</gene>
<dbReference type="AlphaFoldDB" id="A0A1F5YEJ7"/>
<dbReference type="EMBL" id="MFIV01000075">
    <property type="protein sequence ID" value="OGF98617.1"/>
    <property type="molecule type" value="Genomic_DNA"/>
</dbReference>